<keyword evidence="2" id="KW-1185">Reference proteome</keyword>
<comment type="caution">
    <text evidence="1">The sequence shown here is derived from an EMBL/GenBank/DDBJ whole genome shotgun (WGS) entry which is preliminary data.</text>
</comment>
<keyword evidence="1" id="KW-0560">Oxidoreductase</keyword>
<dbReference type="Gene3D" id="3.50.50.60">
    <property type="entry name" value="FAD/NAD(P)-binding domain"/>
    <property type="match status" value="1"/>
</dbReference>
<dbReference type="InterPro" id="IPR036188">
    <property type="entry name" value="FAD/NAD-bd_sf"/>
</dbReference>
<reference evidence="2" key="1">
    <citation type="journal article" date="2019" name="Int. J. Syst. Evol. Microbiol.">
        <title>The Global Catalogue of Microorganisms (GCM) 10K type strain sequencing project: providing services to taxonomists for standard genome sequencing and annotation.</title>
        <authorList>
            <consortium name="The Broad Institute Genomics Platform"/>
            <consortium name="The Broad Institute Genome Sequencing Center for Infectious Disease"/>
            <person name="Wu L."/>
            <person name="Ma J."/>
        </authorList>
    </citation>
    <scope>NUCLEOTIDE SEQUENCE [LARGE SCALE GENOMIC DNA]</scope>
    <source>
        <strain evidence="2">CGMCC 1.13681</strain>
    </source>
</reference>
<dbReference type="EMBL" id="JBHSZO010000004">
    <property type="protein sequence ID" value="MFC7217299.1"/>
    <property type="molecule type" value="Genomic_DNA"/>
</dbReference>
<dbReference type="EC" id="1.-.-.-" evidence="1"/>
<organism evidence="1 2">
    <name type="scientific">Streptomyces polyrhachis</name>
    <dbReference type="NCBI Taxonomy" id="1282885"/>
    <lineage>
        <taxon>Bacteria</taxon>
        <taxon>Bacillati</taxon>
        <taxon>Actinomycetota</taxon>
        <taxon>Actinomycetes</taxon>
        <taxon>Kitasatosporales</taxon>
        <taxon>Streptomycetaceae</taxon>
        <taxon>Streptomyces</taxon>
    </lineage>
</organism>
<dbReference type="PANTHER" id="PTHR43422:SF3">
    <property type="entry name" value="THIAMINE THIAZOLE SYNTHASE"/>
    <property type="match status" value="1"/>
</dbReference>
<dbReference type="Proteomes" id="UP001596413">
    <property type="component" value="Unassembled WGS sequence"/>
</dbReference>
<sequence length="441" mass="46570">MFHRVIVIGGSVAGLLAARALRDHAEHVTVLERDRYPGGPDARRGVPQGRHVHIFVTGGQRALETLLPGSAEALAAAGAVRLELPRDLLSCARNGWERRYPDDRHHLLSCTRPLLEQVVRRQVLAACPALEVREDCAATGLIGDGTAVTGVRTAAGDLTADLVVDASGRGSRSPQWLAELGLAVPREERIDAGLAYATRLFRLPAGTAPDHGVYVQHTPASPRGGALLPVEGGHHLVTLIGVGGDRPTTDAADFLPFARSLRDPYLARLLADAEPLTPVHGSRSTVNIRRRYEETPAPGFLAAGDALCAYNPVYGHGVSIAALGAAALRQALDAGAPSGARLQGALAGTADRAWLLASGADLPYDPQAPAPGRRERLGSWYAQRFLDRAAHDPALGAAYRDVFCLTAPLERLAAPRLALRTLLLPRRAGGEAPPLEVGTPG</sequence>
<accession>A0ABW2G971</accession>
<dbReference type="PANTHER" id="PTHR43422">
    <property type="entry name" value="THIAMINE THIAZOLE SYNTHASE"/>
    <property type="match status" value="1"/>
</dbReference>
<evidence type="ECO:0000313" key="2">
    <source>
        <dbReference type="Proteomes" id="UP001596413"/>
    </source>
</evidence>
<dbReference type="RefSeq" id="WP_386411884.1">
    <property type="nucleotide sequence ID" value="NZ_JBHSZO010000004.1"/>
</dbReference>
<name>A0ABW2G971_9ACTN</name>
<dbReference type="SUPFAM" id="SSF51905">
    <property type="entry name" value="FAD/NAD(P)-binding domain"/>
    <property type="match status" value="1"/>
</dbReference>
<dbReference type="Pfam" id="PF12831">
    <property type="entry name" value="FAD_oxidored"/>
    <property type="match status" value="1"/>
</dbReference>
<gene>
    <name evidence="1" type="ORF">ACFQLX_03810</name>
</gene>
<protein>
    <submittedName>
        <fullName evidence="1">NAD(P)/FAD-dependent oxidoreductase</fullName>
        <ecNumber evidence="1">1.-.-.-</ecNumber>
    </submittedName>
</protein>
<proteinExistence type="predicted"/>
<evidence type="ECO:0000313" key="1">
    <source>
        <dbReference type="EMBL" id="MFC7217299.1"/>
    </source>
</evidence>
<dbReference type="GO" id="GO:0016491">
    <property type="term" value="F:oxidoreductase activity"/>
    <property type="evidence" value="ECO:0007669"/>
    <property type="project" value="UniProtKB-KW"/>
</dbReference>